<dbReference type="GeneID" id="18171215"/>
<dbReference type="VEuPathDB" id="FungiDB:CCM_09212"/>
<dbReference type="AlphaFoldDB" id="G3JTS2"/>
<dbReference type="RefSeq" id="XP_006674409.1">
    <property type="nucleotide sequence ID" value="XM_006674346.1"/>
</dbReference>
<gene>
    <name evidence="2" type="ORF">CCM_09212</name>
</gene>
<dbReference type="KEGG" id="cmt:CCM_09212"/>
<name>G3JTS2_CORMM</name>
<feature type="transmembrane region" description="Helical" evidence="1">
    <location>
        <begin position="6"/>
        <end position="24"/>
    </location>
</feature>
<reference evidence="2 3" key="1">
    <citation type="journal article" date="2011" name="Genome Biol.">
        <title>Genome sequence of the insect pathogenic fungus Cordyceps militaris, a valued traditional Chinese medicine.</title>
        <authorList>
            <person name="Zheng P."/>
            <person name="Xia Y."/>
            <person name="Xiao G."/>
            <person name="Xiong C."/>
            <person name="Hu X."/>
            <person name="Zhang S."/>
            <person name="Zheng H."/>
            <person name="Huang Y."/>
            <person name="Zhou Y."/>
            <person name="Wang S."/>
            <person name="Zhao G.P."/>
            <person name="Liu X."/>
            <person name="St Leger R.J."/>
            <person name="Wang C."/>
        </authorList>
    </citation>
    <scope>NUCLEOTIDE SEQUENCE [LARGE SCALE GENOMIC DNA]</scope>
    <source>
        <strain evidence="2 3">CM01</strain>
    </source>
</reference>
<keyword evidence="1" id="KW-1133">Transmembrane helix</keyword>
<protein>
    <submittedName>
        <fullName evidence="2">Uncharacterized protein</fullName>
    </submittedName>
</protein>
<accession>G3JTS2</accession>
<keyword evidence="3" id="KW-1185">Reference proteome</keyword>
<evidence type="ECO:0000313" key="2">
    <source>
        <dbReference type="EMBL" id="EGX88076.1"/>
    </source>
</evidence>
<evidence type="ECO:0000313" key="3">
    <source>
        <dbReference type="Proteomes" id="UP000001610"/>
    </source>
</evidence>
<dbReference type="InParanoid" id="G3JTS2"/>
<proteinExistence type="predicted"/>
<keyword evidence="1" id="KW-0812">Transmembrane</keyword>
<organism evidence="2 3">
    <name type="scientific">Cordyceps militaris (strain CM01)</name>
    <name type="common">Caterpillar fungus</name>
    <dbReference type="NCBI Taxonomy" id="983644"/>
    <lineage>
        <taxon>Eukaryota</taxon>
        <taxon>Fungi</taxon>
        <taxon>Dikarya</taxon>
        <taxon>Ascomycota</taxon>
        <taxon>Pezizomycotina</taxon>
        <taxon>Sordariomycetes</taxon>
        <taxon>Hypocreomycetidae</taxon>
        <taxon>Hypocreales</taxon>
        <taxon>Cordycipitaceae</taxon>
        <taxon>Cordyceps</taxon>
    </lineage>
</organism>
<dbReference type="EMBL" id="JH126406">
    <property type="protein sequence ID" value="EGX88076.1"/>
    <property type="molecule type" value="Genomic_DNA"/>
</dbReference>
<keyword evidence="1" id="KW-0472">Membrane</keyword>
<dbReference type="Proteomes" id="UP000001610">
    <property type="component" value="Unassembled WGS sequence"/>
</dbReference>
<dbReference type="HOGENOM" id="CLU_2589670_0_0_1"/>
<sequence length="80" mass="8824">MVSGQTLQWFGLFLGLLLLPALIFPSSGDPMQRPDRKHWAGVGATRGDDQDWVFRGSGVGELCSSIHVCRVMWVQHAGGW</sequence>
<evidence type="ECO:0000256" key="1">
    <source>
        <dbReference type="SAM" id="Phobius"/>
    </source>
</evidence>